<feature type="compositionally biased region" description="Basic and acidic residues" evidence="1">
    <location>
        <begin position="228"/>
        <end position="247"/>
    </location>
</feature>
<organism evidence="2">
    <name type="scientific">Alexandrium monilatum</name>
    <dbReference type="NCBI Taxonomy" id="311494"/>
    <lineage>
        <taxon>Eukaryota</taxon>
        <taxon>Sar</taxon>
        <taxon>Alveolata</taxon>
        <taxon>Dinophyceae</taxon>
        <taxon>Gonyaulacales</taxon>
        <taxon>Pyrocystaceae</taxon>
        <taxon>Alexandrium</taxon>
    </lineage>
</organism>
<proteinExistence type="predicted"/>
<protein>
    <submittedName>
        <fullName evidence="2">Uncharacterized protein</fullName>
    </submittedName>
</protein>
<evidence type="ECO:0000256" key="1">
    <source>
        <dbReference type="SAM" id="MobiDB-lite"/>
    </source>
</evidence>
<feature type="region of interest" description="Disordered" evidence="1">
    <location>
        <begin position="212"/>
        <end position="300"/>
    </location>
</feature>
<accession>A0A7S4RZF6</accession>
<reference evidence="2" key="1">
    <citation type="submission" date="2021-01" db="EMBL/GenBank/DDBJ databases">
        <authorList>
            <person name="Corre E."/>
            <person name="Pelletier E."/>
            <person name="Niang G."/>
            <person name="Scheremetjew M."/>
            <person name="Finn R."/>
            <person name="Kale V."/>
            <person name="Holt S."/>
            <person name="Cochrane G."/>
            <person name="Meng A."/>
            <person name="Brown T."/>
            <person name="Cohen L."/>
        </authorList>
    </citation>
    <scope>NUCLEOTIDE SEQUENCE</scope>
    <source>
        <strain evidence="2">CCMP3105</strain>
    </source>
</reference>
<evidence type="ECO:0000313" key="2">
    <source>
        <dbReference type="EMBL" id="CAE4629747.1"/>
    </source>
</evidence>
<dbReference type="AlphaFoldDB" id="A0A7S4RZF6"/>
<feature type="compositionally biased region" description="Acidic residues" evidence="1">
    <location>
        <begin position="105"/>
        <end position="114"/>
    </location>
</feature>
<gene>
    <name evidence="2" type="ORF">AMON00008_LOCUS42752</name>
</gene>
<dbReference type="EMBL" id="HBNR01060746">
    <property type="protein sequence ID" value="CAE4629747.1"/>
    <property type="molecule type" value="Transcribed_RNA"/>
</dbReference>
<feature type="compositionally biased region" description="Basic residues" evidence="1">
    <location>
        <begin position="248"/>
        <end position="258"/>
    </location>
</feature>
<feature type="region of interest" description="Disordered" evidence="1">
    <location>
        <begin position="103"/>
        <end position="125"/>
    </location>
</feature>
<name>A0A7S4RZF6_9DINO</name>
<sequence length="300" mass="34804">MGKAKTKDKETFSFVVDLKTALSLTPQQRVRWVGKACRKVADGEASIKHLYDVLSSRKLVSEMPEKVGCRMLRIVRENLYLFSEKQQRFLTEESALAVNFTLDDRSEDEAEEPEVAAAPSRRGDDAAARMEEMMARCRDFVRQKASTFEQRRIEADEAERQAARAREKEAAERFAREWEEIREWHSRLEEWEQASMVANDERYQVHLQVCRRMRGRSRRSSGSSRGGASDEDRRRKKDKDKDREKQRRRDRGRRRHRSSSGDSHARDEDAPAQPPARRQRADEARAPSATLADLLRGNPA</sequence>